<evidence type="ECO:0000259" key="7">
    <source>
        <dbReference type="PROSITE" id="PS50217"/>
    </source>
</evidence>
<dbReference type="FunFam" id="1.20.5.170:FF:000020">
    <property type="entry name" value="BZIP transcription factor"/>
    <property type="match status" value="1"/>
</dbReference>
<keyword evidence="4" id="KW-0804">Transcription</keyword>
<dbReference type="PANTHER" id="PTHR45764:SF21">
    <property type="entry name" value="OS03G0770000 PROTEIN"/>
    <property type="match status" value="1"/>
</dbReference>
<dbReference type="Gene3D" id="1.20.5.170">
    <property type="match status" value="1"/>
</dbReference>
<protein>
    <submittedName>
        <fullName evidence="8">Basic-leucine zipper transcription factor</fullName>
    </submittedName>
</protein>
<name>A0AAD8M8R7_9APIA</name>
<dbReference type="InterPro" id="IPR045314">
    <property type="entry name" value="bZIP_plant_GBF1"/>
</dbReference>
<organism evidence="8 9">
    <name type="scientific">Heracleum sosnowskyi</name>
    <dbReference type="NCBI Taxonomy" id="360622"/>
    <lineage>
        <taxon>Eukaryota</taxon>
        <taxon>Viridiplantae</taxon>
        <taxon>Streptophyta</taxon>
        <taxon>Embryophyta</taxon>
        <taxon>Tracheophyta</taxon>
        <taxon>Spermatophyta</taxon>
        <taxon>Magnoliopsida</taxon>
        <taxon>eudicotyledons</taxon>
        <taxon>Gunneridae</taxon>
        <taxon>Pentapetalae</taxon>
        <taxon>asterids</taxon>
        <taxon>campanulids</taxon>
        <taxon>Apiales</taxon>
        <taxon>Apiaceae</taxon>
        <taxon>Apioideae</taxon>
        <taxon>apioid superclade</taxon>
        <taxon>Tordylieae</taxon>
        <taxon>Tordyliinae</taxon>
        <taxon>Heracleum</taxon>
    </lineage>
</organism>
<evidence type="ECO:0000256" key="1">
    <source>
        <dbReference type="ARBA" id="ARBA00004123"/>
    </source>
</evidence>
<evidence type="ECO:0000256" key="6">
    <source>
        <dbReference type="SAM" id="MobiDB-lite"/>
    </source>
</evidence>
<evidence type="ECO:0000313" key="8">
    <source>
        <dbReference type="EMBL" id="KAK1363692.1"/>
    </source>
</evidence>
<dbReference type="Pfam" id="PF00170">
    <property type="entry name" value="bZIP_1"/>
    <property type="match status" value="1"/>
</dbReference>
<reference evidence="8" key="1">
    <citation type="submission" date="2023-02" db="EMBL/GenBank/DDBJ databases">
        <title>Genome of toxic invasive species Heracleum sosnowskyi carries increased number of genes despite the absence of recent whole-genome duplications.</title>
        <authorList>
            <person name="Schelkunov M."/>
            <person name="Shtratnikova V."/>
            <person name="Makarenko M."/>
            <person name="Klepikova A."/>
            <person name="Omelchenko D."/>
            <person name="Novikova G."/>
            <person name="Obukhova E."/>
            <person name="Bogdanov V."/>
            <person name="Penin A."/>
            <person name="Logacheva M."/>
        </authorList>
    </citation>
    <scope>NUCLEOTIDE SEQUENCE</scope>
    <source>
        <strain evidence="8">Hsosn_3</strain>
        <tissue evidence="8">Leaf</tissue>
    </source>
</reference>
<keyword evidence="9" id="KW-1185">Reference proteome</keyword>
<dbReference type="PROSITE" id="PS00036">
    <property type="entry name" value="BZIP_BASIC"/>
    <property type="match status" value="1"/>
</dbReference>
<dbReference type="GO" id="GO:0003700">
    <property type="term" value="F:DNA-binding transcription factor activity"/>
    <property type="evidence" value="ECO:0007669"/>
    <property type="project" value="InterPro"/>
</dbReference>
<evidence type="ECO:0000256" key="2">
    <source>
        <dbReference type="ARBA" id="ARBA00023015"/>
    </source>
</evidence>
<dbReference type="SMART" id="SM00338">
    <property type="entry name" value="BRLZ"/>
    <property type="match status" value="1"/>
</dbReference>
<dbReference type="AlphaFoldDB" id="A0AAD8M8R7"/>
<dbReference type="GO" id="GO:0000976">
    <property type="term" value="F:transcription cis-regulatory region binding"/>
    <property type="evidence" value="ECO:0007669"/>
    <property type="project" value="TreeGrafter"/>
</dbReference>
<feature type="compositionally biased region" description="Polar residues" evidence="6">
    <location>
        <begin position="56"/>
        <end position="71"/>
    </location>
</feature>
<dbReference type="GO" id="GO:0005634">
    <property type="term" value="C:nucleus"/>
    <property type="evidence" value="ECO:0007669"/>
    <property type="project" value="UniProtKB-SubCell"/>
</dbReference>
<proteinExistence type="predicted"/>
<keyword evidence="2" id="KW-0805">Transcription regulation</keyword>
<evidence type="ECO:0000256" key="4">
    <source>
        <dbReference type="ARBA" id="ARBA00023163"/>
    </source>
</evidence>
<gene>
    <name evidence="8" type="ORF">POM88_039253</name>
</gene>
<feature type="domain" description="BZIP" evidence="7">
    <location>
        <begin position="98"/>
        <end position="147"/>
    </location>
</feature>
<dbReference type="Proteomes" id="UP001237642">
    <property type="component" value="Unassembled WGS sequence"/>
</dbReference>
<evidence type="ECO:0000256" key="3">
    <source>
        <dbReference type="ARBA" id="ARBA00023125"/>
    </source>
</evidence>
<dbReference type="PROSITE" id="PS50217">
    <property type="entry name" value="BZIP"/>
    <property type="match status" value="1"/>
</dbReference>
<dbReference type="EMBL" id="JAUIZM010000009">
    <property type="protein sequence ID" value="KAK1363692.1"/>
    <property type="molecule type" value="Genomic_DNA"/>
</dbReference>
<reference evidence="8" key="2">
    <citation type="submission" date="2023-05" db="EMBL/GenBank/DDBJ databases">
        <authorList>
            <person name="Schelkunov M.I."/>
        </authorList>
    </citation>
    <scope>NUCLEOTIDE SEQUENCE</scope>
    <source>
        <strain evidence="8">Hsosn_3</strain>
        <tissue evidence="8">Leaf</tissue>
    </source>
</reference>
<keyword evidence="5" id="KW-0539">Nucleus</keyword>
<comment type="subcellular location">
    <subcellularLocation>
        <location evidence="1">Nucleus</location>
    </subcellularLocation>
</comment>
<dbReference type="InterPro" id="IPR046347">
    <property type="entry name" value="bZIP_sf"/>
</dbReference>
<dbReference type="PANTHER" id="PTHR45764">
    <property type="entry name" value="BZIP TRANSCRIPTION FACTOR 44"/>
    <property type="match status" value="1"/>
</dbReference>
<evidence type="ECO:0000256" key="5">
    <source>
        <dbReference type="ARBA" id="ARBA00023242"/>
    </source>
</evidence>
<accession>A0AAD8M8R7</accession>
<feature type="region of interest" description="Disordered" evidence="6">
    <location>
        <begin position="44"/>
        <end position="118"/>
    </location>
</feature>
<dbReference type="SUPFAM" id="SSF57959">
    <property type="entry name" value="Leucine zipper domain"/>
    <property type="match status" value="1"/>
</dbReference>
<dbReference type="CDD" id="cd14702">
    <property type="entry name" value="bZIP_plant_GBF1"/>
    <property type="match status" value="1"/>
</dbReference>
<dbReference type="GO" id="GO:0045893">
    <property type="term" value="P:positive regulation of DNA-templated transcription"/>
    <property type="evidence" value="ECO:0007669"/>
    <property type="project" value="TreeGrafter"/>
</dbReference>
<sequence length="203" mass="23671">MLSAIPASSDGIFGSQLPTFFEGGVASWDCQELLPFLHHQNHEPLFSPTPTHEPVHSNSGSVRDELNATQKKLNHCEPNRKRKSSESGSDDPTQVEVEERKQRRMISNRESARRSRMRKQKHLENLRNQVKRFKIGNRDMMNRLHTIILHSQVVRLENERLQVESVMLQQKLWDMRQILHARLLQQQLSSPAWPCNNNVTFHQ</sequence>
<dbReference type="InterPro" id="IPR004827">
    <property type="entry name" value="bZIP"/>
</dbReference>
<keyword evidence="3" id="KW-0238">DNA-binding</keyword>
<dbReference type="GO" id="GO:0046982">
    <property type="term" value="F:protein heterodimerization activity"/>
    <property type="evidence" value="ECO:0007669"/>
    <property type="project" value="UniProtKB-ARBA"/>
</dbReference>
<evidence type="ECO:0000313" key="9">
    <source>
        <dbReference type="Proteomes" id="UP001237642"/>
    </source>
</evidence>
<comment type="caution">
    <text evidence="8">The sequence shown here is derived from an EMBL/GenBank/DDBJ whole genome shotgun (WGS) entry which is preliminary data.</text>
</comment>